<dbReference type="EMBL" id="JALBUF010000037">
    <property type="protein sequence ID" value="MCI0184917.1"/>
    <property type="molecule type" value="Genomic_DNA"/>
</dbReference>
<proteinExistence type="predicted"/>
<reference evidence="2" key="1">
    <citation type="submission" date="2022-03" db="EMBL/GenBank/DDBJ databases">
        <title>Draft Genome Sequence of Firmicute Strain S0AB, a Heterotrophic Iron/Sulfur-Oxidizing Extreme Acidophile.</title>
        <authorList>
            <person name="Vergara E."/>
            <person name="Pakostova E."/>
            <person name="Johnson D.B."/>
            <person name="Holmes D.S."/>
        </authorList>
    </citation>
    <scope>NUCLEOTIDE SEQUENCE</scope>
    <source>
        <strain evidence="2">S0AB</strain>
    </source>
</reference>
<accession>A0A9X2AFY1</accession>
<dbReference type="Proteomes" id="UP001139263">
    <property type="component" value="Unassembled WGS sequence"/>
</dbReference>
<keyword evidence="1" id="KW-0175">Coiled coil</keyword>
<feature type="coiled-coil region" evidence="1">
    <location>
        <begin position="35"/>
        <end position="98"/>
    </location>
</feature>
<comment type="caution">
    <text evidence="2">The sequence shown here is derived from an EMBL/GenBank/DDBJ whole genome shotgun (WGS) entry which is preliminary data.</text>
</comment>
<name>A0A9X2AFY1_9BACL</name>
<evidence type="ECO:0000313" key="2">
    <source>
        <dbReference type="EMBL" id="MCI0184917.1"/>
    </source>
</evidence>
<gene>
    <name evidence="2" type="ORF">MM817_03214</name>
</gene>
<organism evidence="2 3">
    <name type="scientific">Sulfoacidibacillus ferrooxidans</name>
    <dbReference type="NCBI Taxonomy" id="2005001"/>
    <lineage>
        <taxon>Bacteria</taxon>
        <taxon>Bacillati</taxon>
        <taxon>Bacillota</taxon>
        <taxon>Bacilli</taxon>
        <taxon>Bacillales</taxon>
        <taxon>Alicyclobacillaceae</taxon>
        <taxon>Sulfoacidibacillus</taxon>
    </lineage>
</organism>
<dbReference type="RefSeq" id="WP_241716978.1">
    <property type="nucleotide sequence ID" value="NZ_JALBUF010000037.1"/>
</dbReference>
<keyword evidence="3" id="KW-1185">Reference proteome</keyword>
<evidence type="ECO:0000313" key="3">
    <source>
        <dbReference type="Proteomes" id="UP001139263"/>
    </source>
</evidence>
<protein>
    <submittedName>
        <fullName evidence="2">Uncharacterized protein</fullName>
    </submittedName>
</protein>
<evidence type="ECO:0000256" key="1">
    <source>
        <dbReference type="SAM" id="Coils"/>
    </source>
</evidence>
<sequence length="202" mass="23972">MPRLGLYSKEEVQIAVETASQPLRKAAEEARRYAEHAVREKDRELQRLIENHEQETQEAVQTIIQQANQEIQKAKQIFTDYEDEIDYLKQLIEHLREEAGKESIRRDRTERGLRHALSRWANRRTGEPKQMVEKTYDHTVYEGKSGVLIETWKRKLPFSLDSDPDVVYLEARNIAEQEVTLVHVRQEKERWIALYSKKCSKR</sequence>
<dbReference type="AlphaFoldDB" id="A0A9X2AFY1"/>